<proteinExistence type="predicted"/>
<evidence type="ECO:0000259" key="3">
    <source>
        <dbReference type="PROSITE" id="PS51186"/>
    </source>
</evidence>
<gene>
    <name evidence="4" type="ORF">SAMN06265173_11142</name>
</gene>
<dbReference type="Pfam" id="PF13420">
    <property type="entry name" value="Acetyltransf_4"/>
    <property type="match status" value="1"/>
</dbReference>
<dbReference type="PROSITE" id="PS51186">
    <property type="entry name" value="GNAT"/>
    <property type="match status" value="1"/>
</dbReference>
<evidence type="ECO:0000313" key="4">
    <source>
        <dbReference type="EMBL" id="SMO71767.1"/>
    </source>
</evidence>
<evidence type="ECO:0000313" key="5">
    <source>
        <dbReference type="Proteomes" id="UP000316030"/>
    </source>
</evidence>
<organism evidence="4 5">
    <name type="scientific">Thalassovita litoralis</name>
    <dbReference type="NCBI Taxonomy" id="1010611"/>
    <lineage>
        <taxon>Bacteria</taxon>
        <taxon>Pseudomonadati</taxon>
        <taxon>Pseudomonadota</taxon>
        <taxon>Alphaproteobacteria</taxon>
        <taxon>Rhodobacterales</taxon>
        <taxon>Roseobacteraceae</taxon>
        <taxon>Thalassovita</taxon>
    </lineage>
</organism>
<reference evidence="4 5" key="1">
    <citation type="submission" date="2017-05" db="EMBL/GenBank/DDBJ databases">
        <authorList>
            <person name="Varghese N."/>
            <person name="Submissions S."/>
        </authorList>
    </citation>
    <scope>NUCLEOTIDE SEQUENCE [LARGE SCALE GENOMIC DNA]</scope>
    <source>
        <strain evidence="4 5">DSM 29506</strain>
    </source>
</reference>
<keyword evidence="5" id="KW-1185">Reference proteome</keyword>
<keyword evidence="1 4" id="KW-0808">Transferase</keyword>
<keyword evidence="2" id="KW-0012">Acyltransferase</keyword>
<feature type="domain" description="N-acetyltransferase" evidence="3">
    <location>
        <begin position="5"/>
        <end position="166"/>
    </location>
</feature>
<dbReference type="AlphaFoldDB" id="A0A521DJ86"/>
<accession>A0A521DJ86</accession>
<protein>
    <submittedName>
        <fullName evidence="4">Phosphinothricin acetyltransferase</fullName>
    </submittedName>
</protein>
<name>A0A521DJ86_9RHOB</name>
<sequence length="166" mass="17624">MTAAFLIRPACSDDVPVVLAIWNPFIRDTAVTFNSAEKTAPGLTADIAAKEAEGKAFFVAELDGAIVGFATYGQFRGGVGYARTMEHTVILSESAHGRGVGRALMTAIEDHARAAGAHSMFAGVSAENTAGKAFHAAIGYAEVARLKQVGFKFGRWMDLVLMQKML</sequence>
<dbReference type="InterPro" id="IPR000182">
    <property type="entry name" value="GNAT_dom"/>
</dbReference>
<dbReference type="InterPro" id="IPR016181">
    <property type="entry name" value="Acyl_CoA_acyltransferase"/>
</dbReference>
<evidence type="ECO:0000256" key="1">
    <source>
        <dbReference type="ARBA" id="ARBA00022679"/>
    </source>
</evidence>
<dbReference type="Gene3D" id="3.40.630.30">
    <property type="match status" value="1"/>
</dbReference>
<dbReference type="EMBL" id="FXTO01000011">
    <property type="protein sequence ID" value="SMO71767.1"/>
    <property type="molecule type" value="Genomic_DNA"/>
</dbReference>
<evidence type="ECO:0000256" key="2">
    <source>
        <dbReference type="ARBA" id="ARBA00023315"/>
    </source>
</evidence>
<dbReference type="GO" id="GO:0016747">
    <property type="term" value="F:acyltransferase activity, transferring groups other than amino-acyl groups"/>
    <property type="evidence" value="ECO:0007669"/>
    <property type="project" value="InterPro"/>
</dbReference>
<dbReference type="PANTHER" id="PTHR43072:SF23">
    <property type="entry name" value="UPF0039 PROTEIN C11D3.02C"/>
    <property type="match status" value="1"/>
</dbReference>
<dbReference type="CDD" id="cd04301">
    <property type="entry name" value="NAT_SF"/>
    <property type="match status" value="1"/>
</dbReference>
<dbReference type="SUPFAM" id="SSF55729">
    <property type="entry name" value="Acyl-CoA N-acyltransferases (Nat)"/>
    <property type="match status" value="1"/>
</dbReference>
<dbReference type="PANTHER" id="PTHR43072">
    <property type="entry name" value="N-ACETYLTRANSFERASE"/>
    <property type="match status" value="1"/>
</dbReference>
<dbReference type="Proteomes" id="UP000316030">
    <property type="component" value="Unassembled WGS sequence"/>
</dbReference>